<dbReference type="GO" id="GO:0008168">
    <property type="term" value="F:methyltransferase activity"/>
    <property type="evidence" value="ECO:0007669"/>
    <property type="project" value="UniProtKB-KW"/>
</dbReference>
<keyword evidence="4" id="KW-1185">Reference proteome</keyword>
<proteinExistence type="predicted"/>
<organism evidence="3 4">
    <name type="scientific">Candidatus Amphirhobacter heronislandensis</name>
    <dbReference type="NCBI Taxonomy" id="1732024"/>
    <lineage>
        <taxon>Bacteria</taxon>
        <taxon>Pseudomonadati</taxon>
        <taxon>Pseudomonadota</taxon>
        <taxon>Gammaproteobacteria</taxon>
        <taxon>Candidatus Tethybacterales</taxon>
        <taxon>Candidatus Tethybacteraceae</taxon>
        <taxon>Candidatus Amphirhobacter</taxon>
    </lineage>
</organism>
<evidence type="ECO:0000313" key="4">
    <source>
        <dbReference type="Proteomes" id="UP000604381"/>
    </source>
</evidence>
<gene>
    <name evidence="3" type="ORF">ISN26_06840</name>
</gene>
<evidence type="ECO:0000313" key="3">
    <source>
        <dbReference type="EMBL" id="MBF2735769.1"/>
    </source>
</evidence>
<dbReference type="InterPro" id="IPR002052">
    <property type="entry name" value="DNA_methylase_N6_adenine_CS"/>
</dbReference>
<protein>
    <submittedName>
        <fullName evidence="3">Uncharacterized protein</fullName>
    </submittedName>
</protein>
<dbReference type="PROSITE" id="PS00092">
    <property type="entry name" value="N6_MTASE"/>
    <property type="match status" value="1"/>
</dbReference>
<evidence type="ECO:0000256" key="2">
    <source>
        <dbReference type="ARBA" id="ARBA00022679"/>
    </source>
</evidence>
<accession>A0A930UIB6</accession>
<dbReference type="AlphaFoldDB" id="A0A930UIB6"/>
<dbReference type="GO" id="GO:0003676">
    <property type="term" value="F:nucleic acid binding"/>
    <property type="evidence" value="ECO:0007669"/>
    <property type="project" value="InterPro"/>
</dbReference>
<reference evidence="3" key="1">
    <citation type="submission" date="2020-10" db="EMBL/GenBank/DDBJ databases">
        <title>An improved Amphimedon queenslandica hologenome assembly reveals how three proteobacterial symbionts can extend the metabolic phenotypic of their marine sponge host.</title>
        <authorList>
            <person name="Degnan B."/>
            <person name="Degnan S."/>
            <person name="Xiang X."/>
        </authorList>
    </citation>
    <scope>NUCLEOTIDE SEQUENCE</scope>
    <source>
        <strain evidence="3">AqS2</strain>
    </source>
</reference>
<evidence type="ECO:0000256" key="1">
    <source>
        <dbReference type="ARBA" id="ARBA00022603"/>
    </source>
</evidence>
<keyword evidence="2" id="KW-0808">Transferase</keyword>
<dbReference type="InterPro" id="IPR029063">
    <property type="entry name" value="SAM-dependent_MTases_sf"/>
</dbReference>
<sequence length="291" mass="32470">MGNKPFAKWAKAARLPGSEILEPFAGSNSLIKMLAEMGLCRHFKSFDVAPADSAVRRRDTLARFPKGFDVCVTNPPWLAKNSATGRGLPFPACRYDDLYKYALEKCLANCTYVAALVPESFITSGVFLERLDSFVSITAEIFGDTRQPVGLALFGPDETDDTEIWSGKKRVGLLSNLQAQRPQPQRGAVSVRFNDPDGNVGLFALDNTIEPSIRFCNVKELADYDIRPSCRSITKIMVDGKVKIAAWNKLLNEFRQSTHDVLMTSFKGIRKDGKYRRRCDWALARGIIHNV</sequence>
<dbReference type="Proteomes" id="UP000604381">
    <property type="component" value="Unassembled WGS sequence"/>
</dbReference>
<dbReference type="GO" id="GO:0032259">
    <property type="term" value="P:methylation"/>
    <property type="evidence" value="ECO:0007669"/>
    <property type="project" value="UniProtKB-KW"/>
</dbReference>
<dbReference type="SUPFAM" id="SSF53335">
    <property type="entry name" value="S-adenosyl-L-methionine-dependent methyltransferases"/>
    <property type="match status" value="1"/>
</dbReference>
<comment type="caution">
    <text evidence="3">The sequence shown here is derived from an EMBL/GenBank/DDBJ whole genome shotgun (WGS) entry which is preliminary data.</text>
</comment>
<keyword evidence="1" id="KW-0489">Methyltransferase</keyword>
<dbReference type="Gene3D" id="3.40.50.150">
    <property type="entry name" value="Vaccinia Virus protein VP39"/>
    <property type="match status" value="1"/>
</dbReference>
<name>A0A930UIB6_9GAMM</name>
<dbReference type="EMBL" id="JADHEI010000052">
    <property type="protein sequence ID" value="MBF2735769.1"/>
    <property type="molecule type" value="Genomic_DNA"/>
</dbReference>